<keyword evidence="2" id="KW-1185">Reference proteome</keyword>
<dbReference type="Proteomes" id="UP000293562">
    <property type="component" value="Unassembled WGS sequence"/>
</dbReference>
<dbReference type="OrthoDB" id="656016at2"/>
<name>A0A4Q7VIL6_9BACT</name>
<evidence type="ECO:0000313" key="2">
    <source>
        <dbReference type="Proteomes" id="UP000293562"/>
    </source>
</evidence>
<dbReference type="AlphaFoldDB" id="A0A4Q7VIL6"/>
<dbReference type="InterPro" id="IPR046233">
    <property type="entry name" value="DUF6266"/>
</dbReference>
<protein>
    <submittedName>
        <fullName evidence="1">Uncharacterized protein</fullName>
    </submittedName>
</protein>
<evidence type="ECO:0000313" key="1">
    <source>
        <dbReference type="EMBL" id="RZT96000.1"/>
    </source>
</evidence>
<dbReference type="Pfam" id="PF19781">
    <property type="entry name" value="DUF6266"/>
    <property type="match status" value="1"/>
</dbReference>
<dbReference type="EMBL" id="SHKN01000001">
    <property type="protein sequence ID" value="RZT96000.1"/>
    <property type="molecule type" value="Genomic_DNA"/>
</dbReference>
<sequence length="210" mass="22715">MGKISQGVLGGFSGKVGNIIGGSWKGIDYMRVKASSVKDANTIKQQNQRAKFKACVSLAKSVMTTIVRPIWNRKAIKMTGFNLFVKTNLPVFDNSGAISDYPNLKFSIGQLPLPTDLVIINNGAGGGALRATWVDNSGIGFALPTDKIRIIAMCDGELVELQGLSFSRQTEWANFNVPFGTGSIVHVYAYFQNDESSLYSTSAHTLLTIT</sequence>
<reference evidence="1 2" key="1">
    <citation type="submission" date="2019-02" db="EMBL/GenBank/DDBJ databases">
        <title>Genomic Encyclopedia of Type Strains, Phase IV (KMG-IV): sequencing the most valuable type-strain genomes for metagenomic binning, comparative biology and taxonomic classification.</title>
        <authorList>
            <person name="Goeker M."/>
        </authorList>
    </citation>
    <scope>NUCLEOTIDE SEQUENCE [LARGE SCALE GENOMIC DNA]</scope>
    <source>
        <strain evidence="1 2">DSM 28825</strain>
    </source>
</reference>
<comment type="caution">
    <text evidence="1">The sequence shown here is derived from an EMBL/GenBank/DDBJ whole genome shotgun (WGS) entry which is preliminary data.</text>
</comment>
<organism evidence="1 2">
    <name type="scientific">Ancylomarina subtilis</name>
    <dbReference type="NCBI Taxonomy" id="1639035"/>
    <lineage>
        <taxon>Bacteria</taxon>
        <taxon>Pseudomonadati</taxon>
        <taxon>Bacteroidota</taxon>
        <taxon>Bacteroidia</taxon>
        <taxon>Marinilabiliales</taxon>
        <taxon>Marinifilaceae</taxon>
        <taxon>Ancylomarina</taxon>
    </lineage>
</organism>
<dbReference type="RefSeq" id="WP_130305915.1">
    <property type="nucleotide sequence ID" value="NZ_SHKN01000001.1"/>
</dbReference>
<proteinExistence type="predicted"/>
<accession>A0A4Q7VIL6</accession>
<gene>
    <name evidence="1" type="ORF">EV201_0629</name>
</gene>